<gene>
    <name evidence="1" type="ORF">AZO1586I_1819</name>
</gene>
<evidence type="ECO:0008006" key="3">
    <source>
        <dbReference type="Google" id="ProtNLM"/>
    </source>
</evidence>
<comment type="caution">
    <text evidence="1">The sequence shown here is derived from an EMBL/GenBank/DDBJ whole genome shotgun (WGS) entry which is preliminary data.</text>
</comment>
<sequence>MERHIQLKINENNLLSRLGESFTNKDTFIKEIMQNAQRSGATQLEINTTDNTISFIDNGNGINDFQSLLTVAKSSWDIDIIKKTNAFGIGFLSSIYAADIVEVRSGNSFVRLKTQDLLDGKSSLVQTSHSETKGTVIILTGDFETKNLEFYAAGFSIPVIINGINAHRDNALNEDYFIKADFGWVKLHECATTNSKIYLQGQEIYKSILAGAKNIIHLDDTKFLARLPDRDKLIDEAVVLKKIDDWIRLYYQRKVQKEVEAINKDSAIDKIESVFNFAKKWNSEALNSLDFIPAHDFIDMSEIDLRIGHYEYEYENDWEVLSGVFIRDNLKNKNIFKTSQEYIDEESMDCFTFCKISEGMMFFNYNNYDEGHWIFSMASDANN</sequence>
<organism evidence="1 2">
    <name type="scientific">Bathymodiolus thermophilus thioautotrophic gill symbiont</name>
    <dbReference type="NCBI Taxonomy" id="2360"/>
    <lineage>
        <taxon>Bacteria</taxon>
        <taxon>Pseudomonadati</taxon>
        <taxon>Pseudomonadota</taxon>
        <taxon>Gammaproteobacteria</taxon>
        <taxon>sulfur-oxidizing symbionts</taxon>
    </lineage>
</organism>
<name>A0ABN7GCN5_9GAMM</name>
<dbReference type="Gene3D" id="3.30.565.10">
    <property type="entry name" value="Histidine kinase-like ATPase, C-terminal domain"/>
    <property type="match status" value="1"/>
</dbReference>
<evidence type="ECO:0000313" key="2">
    <source>
        <dbReference type="Proteomes" id="UP000626656"/>
    </source>
</evidence>
<feature type="non-terminal residue" evidence="1">
    <location>
        <position position="383"/>
    </location>
</feature>
<accession>A0ABN7GCN5</accession>
<protein>
    <recommendedName>
        <fullName evidence="3">ATP-binding protein</fullName>
    </recommendedName>
</protein>
<proteinExistence type="predicted"/>
<reference evidence="1 2" key="1">
    <citation type="submission" date="2020-05" db="EMBL/GenBank/DDBJ databases">
        <authorList>
            <person name="Petersen J."/>
            <person name="Sayavedra L."/>
        </authorList>
    </citation>
    <scope>NUCLEOTIDE SEQUENCE [LARGE SCALE GENOMIC DNA]</scope>
    <source>
        <strain evidence="1">B azoricus SOX ET2 1586I</strain>
    </source>
</reference>
<dbReference type="RefSeq" id="WP_202784526.1">
    <property type="nucleotide sequence ID" value="NZ_CAHJWF010000405.1"/>
</dbReference>
<evidence type="ECO:0000313" key="1">
    <source>
        <dbReference type="EMBL" id="CAB5507333.1"/>
    </source>
</evidence>
<dbReference type="Proteomes" id="UP000626656">
    <property type="component" value="Unassembled WGS sequence"/>
</dbReference>
<dbReference type="EMBL" id="CAHJWF010000405">
    <property type="protein sequence ID" value="CAB5507333.1"/>
    <property type="molecule type" value="Genomic_DNA"/>
</dbReference>
<dbReference type="InterPro" id="IPR036890">
    <property type="entry name" value="HATPase_C_sf"/>
</dbReference>
<dbReference type="SUPFAM" id="SSF55874">
    <property type="entry name" value="ATPase domain of HSP90 chaperone/DNA topoisomerase II/histidine kinase"/>
    <property type="match status" value="1"/>
</dbReference>
<keyword evidence="2" id="KW-1185">Reference proteome</keyword>